<evidence type="ECO:0000313" key="2">
    <source>
        <dbReference type="EMBL" id="OGY79367.1"/>
    </source>
</evidence>
<comment type="caution">
    <text evidence="2">The sequence shown here is derived from an EMBL/GenBank/DDBJ whole genome shotgun (WGS) entry which is preliminary data.</text>
</comment>
<dbReference type="SUPFAM" id="SSF46785">
    <property type="entry name" value="Winged helix' DNA-binding domain"/>
    <property type="match status" value="1"/>
</dbReference>
<evidence type="ECO:0000259" key="1">
    <source>
        <dbReference type="Pfam" id="PF03551"/>
    </source>
</evidence>
<dbReference type="InterPro" id="IPR036388">
    <property type="entry name" value="WH-like_DNA-bd_sf"/>
</dbReference>
<proteinExistence type="predicted"/>
<dbReference type="STRING" id="1798540.A3B74_00805"/>
<protein>
    <recommendedName>
        <fullName evidence="1">Transcription regulator PadR N-terminal domain-containing protein</fullName>
    </recommendedName>
</protein>
<accession>A0A1G2ATQ6</accession>
<name>A0A1G2ATQ6_9BACT</name>
<dbReference type="Proteomes" id="UP000177165">
    <property type="component" value="Unassembled WGS sequence"/>
</dbReference>
<dbReference type="Pfam" id="PF03551">
    <property type="entry name" value="PadR"/>
    <property type="match status" value="1"/>
</dbReference>
<dbReference type="Gene3D" id="1.10.10.10">
    <property type="entry name" value="Winged helix-like DNA-binding domain superfamily/Winged helix DNA-binding domain"/>
    <property type="match status" value="1"/>
</dbReference>
<dbReference type="EMBL" id="MHKB01000009">
    <property type="protein sequence ID" value="OGY79367.1"/>
    <property type="molecule type" value="Genomic_DNA"/>
</dbReference>
<dbReference type="AlphaFoldDB" id="A0A1G2ATQ6"/>
<dbReference type="InterPro" id="IPR052509">
    <property type="entry name" value="Metal_resp_DNA-bind_regulator"/>
</dbReference>
<feature type="domain" description="Transcription regulator PadR N-terminal" evidence="1">
    <location>
        <begin position="29"/>
        <end position="99"/>
    </location>
</feature>
<evidence type="ECO:0000313" key="3">
    <source>
        <dbReference type="Proteomes" id="UP000177165"/>
    </source>
</evidence>
<reference evidence="2 3" key="1">
    <citation type="journal article" date="2016" name="Nat. Commun.">
        <title>Thousands of microbial genomes shed light on interconnected biogeochemical processes in an aquifer system.</title>
        <authorList>
            <person name="Anantharaman K."/>
            <person name="Brown C.T."/>
            <person name="Hug L.A."/>
            <person name="Sharon I."/>
            <person name="Castelle C.J."/>
            <person name="Probst A.J."/>
            <person name="Thomas B.C."/>
            <person name="Singh A."/>
            <person name="Wilkins M.J."/>
            <person name="Karaoz U."/>
            <person name="Brodie E.L."/>
            <person name="Williams K.H."/>
            <person name="Hubbard S.S."/>
            <person name="Banfield J.F."/>
        </authorList>
    </citation>
    <scope>NUCLEOTIDE SEQUENCE [LARGE SCALE GENOMIC DNA]</scope>
</reference>
<dbReference type="InterPro" id="IPR036390">
    <property type="entry name" value="WH_DNA-bd_sf"/>
</dbReference>
<gene>
    <name evidence="2" type="ORF">A3B74_00805</name>
</gene>
<dbReference type="PANTHER" id="PTHR33169:SF14">
    <property type="entry name" value="TRANSCRIPTIONAL REGULATOR RV3488"/>
    <property type="match status" value="1"/>
</dbReference>
<dbReference type="InterPro" id="IPR005149">
    <property type="entry name" value="Tscrpt_reg_PadR_N"/>
</dbReference>
<dbReference type="PANTHER" id="PTHR33169">
    <property type="entry name" value="PADR-FAMILY TRANSCRIPTIONAL REGULATOR"/>
    <property type="match status" value="1"/>
</dbReference>
<sequence>MKSNDEPRSLPHITLNHKELLKGTTETIILSALREQPMHGYYLRHWIRTHSNGALKCSPGMLYPLLHKLEKQKLIEAQWKRSKRGPRKKEYAITTQGHIILMENTAEWLKFVSLIHQLIA</sequence>
<organism evidence="2 3">
    <name type="scientific">Candidatus Kerfeldbacteria bacterium RIFCSPHIGHO2_02_FULL_42_14</name>
    <dbReference type="NCBI Taxonomy" id="1798540"/>
    <lineage>
        <taxon>Bacteria</taxon>
        <taxon>Candidatus Kerfeldiibacteriota</taxon>
    </lineage>
</organism>